<sequence length="109" mass="11291">MRVKTEQAGGSATVELAGRFDANEVDEFRRAIDAVLGSATTSVVIDLSQVVFIDSSALAELVRVHKAAAQSGATLTLGTPSTAVRVILEITDLDKVFNISVTSAAGNAD</sequence>
<dbReference type="CDD" id="cd07043">
    <property type="entry name" value="STAS_anti-anti-sigma_factors"/>
    <property type="match status" value="1"/>
</dbReference>
<dbReference type="InterPro" id="IPR003658">
    <property type="entry name" value="Anti-sigma_ant"/>
</dbReference>
<comment type="similarity">
    <text evidence="1 2">Belongs to the anti-sigma-factor antagonist family.</text>
</comment>
<accession>A0ABU8LRQ7</accession>
<dbReference type="Gene3D" id="3.30.750.24">
    <property type="entry name" value="STAS domain"/>
    <property type="match status" value="1"/>
</dbReference>
<dbReference type="PROSITE" id="PS50801">
    <property type="entry name" value="STAS"/>
    <property type="match status" value="1"/>
</dbReference>
<dbReference type="InterPro" id="IPR002645">
    <property type="entry name" value="STAS_dom"/>
</dbReference>
<evidence type="ECO:0000259" key="3">
    <source>
        <dbReference type="PROSITE" id="PS50801"/>
    </source>
</evidence>
<keyword evidence="5" id="KW-1185">Reference proteome</keyword>
<organism evidence="4 5">
    <name type="scientific">Microbacterium marmarense</name>
    <dbReference type="NCBI Taxonomy" id="3122051"/>
    <lineage>
        <taxon>Bacteria</taxon>
        <taxon>Bacillati</taxon>
        <taxon>Actinomycetota</taxon>
        <taxon>Actinomycetes</taxon>
        <taxon>Micrococcales</taxon>
        <taxon>Microbacteriaceae</taxon>
        <taxon>Microbacterium</taxon>
    </lineage>
</organism>
<name>A0ABU8LRQ7_9MICO</name>
<dbReference type="RefSeq" id="WP_337336933.1">
    <property type="nucleotide sequence ID" value="NZ_JBBDGL010000001.1"/>
</dbReference>
<protein>
    <recommendedName>
        <fullName evidence="2">Anti-sigma factor antagonist</fullName>
    </recommendedName>
</protein>
<dbReference type="PANTHER" id="PTHR33495:SF2">
    <property type="entry name" value="ANTI-SIGMA FACTOR ANTAGONIST TM_1081-RELATED"/>
    <property type="match status" value="1"/>
</dbReference>
<dbReference type="InterPro" id="IPR036513">
    <property type="entry name" value="STAS_dom_sf"/>
</dbReference>
<evidence type="ECO:0000256" key="1">
    <source>
        <dbReference type="ARBA" id="ARBA00009013"/>
    </source>
</evidence>
<comment type="caution">
    <text evidence="4">The sequence shown here is derived from an EMBL/GenBank/DDBJ whole genome shotgun (WGS) entry which is preliminary data.</text>
</comment>
<evidence type="ECO:0000313" key="4">
    <source>
        <dbReference type="EMBL" id="MEJ1154497.1"/>
    </source>
</evidence>
<feature type="domain" description="STAS" evidence="3">
    <location>
        <begin position="1"/>
        <end position="109"/>
    </location>
</feature>
<dbReference type="PANTHER" id="PTHR33495">
    <property type="entry name" value="ANTI-SIGMA FACTOR ANTAGONIST TM_1081-RELATED-RELATED"/>
    <property type="match status" value="1"/>
</dbReference>
<proteinExistence type="inferred from homology"/>
<evidence type="ECO:0000256" key="2">
    <source>
        <dbReference type="RuleBase" id="RU003749"/>
    </source>
</evidence>
<dbReference type="Pfam" id="PF01740">
    <property type="entry name" value="STAS"/>
    <property type="match status" value="1"/>
</dbReference>
<reference evidence="4 5" key="1">
    <citation type="submission" date="2024-02" db="EMBL/GenBank/DDBJ databases">
        <authorList>
            <person name="Saticioglu I.B."/>
        </authorList>
    </citation>
    <scope>NUCLEOTIDE SEQUENCE [LARGE SCALE GENOMIC DNA]</scope>
    <source>
        <strain evidence="4 5">Mu-86</strain>
    </source>
</reference>
<dbReference type="EMBL" id="JBBDGL010000001">
    <property type="protein sequence ID" value="MEJ1154497.1"/>
    <property type="molecule type" value="Genomic_DNA"/>
</dbReference>
<evidence type="ECO:0000313" key="5">
    <source>
        <dbReference type="Proteomes" id="UP001368654"/>
    </source>
</evidence>
<dbReference type="SUPFAM" id="SSF52091">
    <property type="entry name" value="SpoIIaa-like"/>
    <property type="match status" value="1"/>
</dbReference>
<gene>
    <name evidence="4" type="ORF">WDU96_02650</name>
</gene>
<dbReference type="NCBIfam" id="TIGR00377">
    <property type="entry name" value="ant_ant_sig"/>
    <property type="match status" value="1"/>
</dbReference>
<dbReference type="Proteomes" id="UP001368654">
    <property type="component" value="Unassembled WGS sequence"/>
</dbReference>